<dbReference type="FunFam" id="3.40.1170.60:FF:000001">
    <property type="entry name" value="DNA polymerase IV"/>
    <property type="match status" value="1"/>
</dbReference>
<feature type="site" description="Substrate discrimination" evidence="17">
    <location>
        <position position="52"/>
    </location>
</feature>
<comment type="catalytic activity">
    <reaction evidence="16 17">
        <text>DNA(n) + a 2'-deoxyribonucleoside 5'-triphosphate = DNA(n+1) + diphosphate</text>
        <dbReference type="Rhea" id="RHEA:22508"/>
        <dbReference type="Rhea" id="RHEA-COMP:17339"/>
        <dbReference type="Rhea" id="RHEA-COMP:17340"/>
        <dbReference type="ChEBI" id="CHEBI:33019"/>
        <dbReference type="ChEBI" id="CHEBI:61560"/>
        <dbReference type="ChEBI" id="CHEBI:173112"/>
        <dbReference type="EC" id="2.7.7.7"/>
    </reaction>
</comment>
<dbReference type="InterPro" id="IPR001126">
    <property type="entry name" value="UmuC"/>
</dbReference>
<sequence>MAILVPSIFCRDCFTPATPGAKRCRACGSPRLLDHPEAAALSIAHIDCDAFYASIEKRDRPDLADKPLIIGGGRRGVVSTACYIARIRGVKSAMPMFKALKLCPDAVVLRPDMAKYVGVARSIRVLMGETTPLVEPLSIDEAFLDLSGTEALHREPGSMTLARLAKRIETELGITVSIGLSHNKFLAKIASDLAKPRGFSVIGRAETTAFLAERPISLIWGVGQAMEQKLARDGLHRIGQLQTMEETDLMKRYGETGRRLWRLSRGIDDRSVSPRSEAKSISAETTFNADIASLEELTPILRDLSEKVAARLKKTDLAASTVVLKLKTADFRLRTRNRKLTDPTRLADRIFAAGRALLKKETDGTRFRLLGIGCADFSAAAGADPVDLVDPGALKRAKAEAALDRLRGKFGDKAIETGLTFRQFRPQPSRSTNIKNDVE</sequence>
<dbReference type="InterPro" id="IPR022880">
    <property type="entry name" value="DNApol_IV"/>
</dbReference>
<dbReference type="EMBL" id="JAJUWU010000020">
    <property type="protein sequence ID" value="MCE7030114.1"/>
    <property type="molecule type" value="Genomic_DNA"/>
</dbReference>
<dbReference type="AlphaFoldDB" id="A0A9X1T6R0"/>
<evidence type="ECO:0000256" key="3">
    <source>
        <dbReference type="ARBA" id="ARBA00011245"/>
    </source>
</evidence>
<gene>
    <name evidence="17" type="primary">dinB</name>
    <name evidence="19" type="ORF">LZD57_19160</name>
</gene>
<dbReference type="Gene3D" id="3.40.1170.60">
    <property type="match status" value="1"/>
</dbReference>
<evidence type="ECO:0000256" key="4">
    <source>
        <dbReference type="ARBA" id="ARBA00022457"/>
    </source>
</evidence>
<dbReference type="GO" id="GO:0009432">
    <property type="term" value="P:SOS response"/>
    <property type="evidence" value="ECO:0007669"/>
    <property type="project" value="TreeGrafter"/>
</dbReference>
<keyword evidence="14 17" id="KW-0234">DNA repair</keyword>
<dbReference type="Gene3D" id="1.10.150.20">
    <property type="entry name" value="5' to 3' exonuclease, C-terminal subdomain"/>
    <property type="match status" value="1"/>
</dbReference>
<accession>A0A9X1T6R0</accession>
<keyword evidence="8 17" id="KW-0235">DNA replication</keyword>
<keyword evidence="13 17" id="KW-0238">DNA-binding</keyword>
<comment type="subcellular location">
    <subcellularLocation>
        <location evidence="1 17">Cytoplasm</location>
    </subcellularLocation>
</comment>
<comment type="cofactor">
    <cofactor evidence="17">
        <name>Mg(2+)</name>
        <dbReference type="ChEBI" id="CHEBI:18420"/>
    </cofactor>
    <text evidence="17">Binds 2 magnesium ions per subunit.</text>
</comment>
<dbReference type="Pfam" id="PF00817">
    <property type="entry name" value="IMS"/>
    <property type="match status" value="1"/>
</dbReference>
<reference evidence="19" key="1">
    <citation type="submission" date="2022-01" db="EMBL/GenBank/DDBJ databases">
        <title>Jiella avicenniae sp. nov., a novel endophytic bacterium isolated from bark of Avicennia marina.</title>
        <authorList>
            <person name="Tuo L."/>
        </authorList>
    </citation>
    <scope>NUCLEOTIDE SEQUENCE</scope>
    <source>
        <strain evidence="19">CBK1P-4</strain>
    </source>
</reference>
<keyword evidence="6 17" id="KW-0808">Transferase</keyword>
<dbReference type="GO" id="GO:0006281">
    <property type="term" value="P:DNA repair"/>
    <property type="evidence" value="ECO:0007669"/>
    <property type="project" value="UniProtKB-UniRule"/>
</dbReference>
<dbReference type="GO" id="GO:0006261">
    <property type="term" value="P:DNA-templated DNA replication"/>
    <property type="evidence" value="ECO:0007669"/>
    <property type="project" value="UniProtKB-UniRule"/>
</dbReference>
<feature type="domain" description="UmuC" evidence="18">
    <location>
        <begin position="43"/>
        <end position="223"/>
    </location>
</feature>
<keyword evidence="7 17" id="KW-0548">Nucleotidyltransferase</keyword>
<organism evidence="19 20">
    <name type="scientific">Jiella avicenniae</name>
    <dbReference type="NCBI Taxonomy" id="2907202"/>
    <lineage>
        <taxon>Bacteria</taxon>
        <taxon>Pseudomonadati</taxon>
        <taxon>Pseudomonadota</taxon>
        <taxon>Alphaproteobacteria</taxon>
        <taxon>Hyphomicrobiales</taxon>
        <taxon>Aurantimonadaceae</taxon>
        <taxon>Jiella</taxon>
    </lineage>
</organism>
<dbReference type="NCBIfam" id="NF002677">
    <property type="entry name" value="PRK02406.1"/>
    <property type="match status" value="1"/>
</dbReference>
<keyword evidence="10 17" id="KW-0227">DNA damage</keyword>
<dbReference type="CDD" id="cd03586">
    <property type="entry name" value="PolY_Pol_IV_kappa"/>
    <property type="match status" value="1"/>
</dbReference>
<proteinExistence type="inferred from homology"/>
<dbReference type="InterPro" id="IPR053848">
    <property type="entry name" value="IMS_HHH_1"/>
</dbReference>
<evidence type="ECO:0000256" key="13">
    <source>
        <dbReference type="ARBA" id="ARBA00023125"/>
    </source>
</evidence>
<dbReference type="InterPro" id="IPR050116">
    <property type="entry name" value="DNA_polymerase-Y"/>
</dbReference>
<dbReference type="SUPFAM" id="SSF56672">
    <property type="entry name" value="DNA/RNA polymerases"/>
    <property type="match status" value="1"/>
</dbReference>
<dbReference type="InterPro" id="IPR043502">
    <property type="entry name" value="DNA/RNA_pol_sf"/>
</dbReference>
<keyword evidence="20" id="KW-1185">Reference proteome</keyword>
<feature type="binding site" evidence="17">
    <location>
        <position position="47"/>
    </location>
    <ligand>
        <name>Mg(2+)</name>
        <dbReference type="ChEBI" id="CHEBI:18420"/>
    </ligand>
</feature>
<comment type="similarity">
    <text evidence="2 17">Belongs to the DNA polymerase type-Y family.</text>
</comment>
<dbReference type="PROSITE" id="PS50173">
    <property type="entry name" value="UMUC"/>
    <property type="match status" value="1"/>
</dbReference>
<evidence type="ECO:0000256" key="12">
    <source>
        <dbReference type="ARBA" id="ARBA00022932"/>
    </source>
</evidence>
<dbReference type="SUPFAM" id="SSF100879">
    <property type="entry name" value="Lesion bypass DNA polymerase (Y-family), little finger domain"/>
    <property type="match status" value="1"/>
</dbReference>
<comment type="subunit">
    <text evidence="3 17">Monomer.</text>
</comment>
<dbReference type="EC" id="2.7.7.7" evidence="17"/>
<dbReference type="Pfam" id="PF11799">
    <property type="entry name" value="IMS_C"/>
    <property type="match status" value="1"/>
</dbReference>
<dbReference type="PANTHER" id="PTHR11076:SF33">
    <property type="entry name" value="DNA POLYMERASE KAPPA"/>
    <property type="match status" value="1"/>
</dbReference>
<keyword evidence="9 17" id="KW-0479">Metal-binding</keyword>
<dbReference type="GO" id="GO:0005829">
    <property type="term" value="C:cytosol"/>
    <property type="evidence" value="ECO:0007669"/>
    <property type="project" value="TreeGrafter"/>
</dbReference>
<dbReference type="RefSeq" id="WP_233721188.1">
    <property type="nucleotide sequence ID" value="NZ_JAJUWU010000020.1"/>
</dbReference>
<dbReference type="InterPro" id="IPR017961">
    <property type="entry name" value="DNA_pol_Y-fam_little_finger"/>
</dbReference>
<evidence type="ECO:0000256" key="2">
    <source>
        <dbReference type="ARBA" id="ARBA00010945"/>
    </source>
</evidence>
<dbReference type="HAMAP" id="MF_01113">
    <property type="entry name" value="DNApol_IV"/>
    <property type="match status" value="1"/>
</dbReference>
<keyword evidence="4 17" id="KW-0515">Mutator protein</keyword>
<dbReference type="NCBIfam" id="NF002751">
    <property type="entry name" value="PRK02794.1"/>
    <property type="match status" value="1"/>
</dbReference>
<evidence type="ECO:0000313" key="20">
    <source>
        <dbReference type="Proteomes" id="UP001139035"/>
    </source>
</evidence>
<evidence type="ECO:0000256" key="10">
    <source>
        <dbReference type="ARBA" id="ARBA00022763"/>
    </source>
</evidence>
<dbReference type="InterPro" id="IPR036775">
    <property type="entry name" value="DNA_pol_Y-fam_lit_finger_sf"/>
</dbReference>
<keyword evidence="11 17" id="KW-0460">Magnesium</keyword>
<evidence type="ECO:0000256" key="9">
    <source>
        <dbReference type="ARBA" id="ARBA00022723"/>
    </source>
</evidence>
<dbReference type="GO" id="GO:0042276">
    <property type="term" value="P:error-prone translesion synthesis"/>
    <property type="evidence" value="ECO:0007669"/>
    <property type="project" value="TreeGrafter"/>
</dbReference>
<dbReference type="Gene3D" id="3.30.70.270">
    <property type="match status" value="1"/>
</dbReference>
<comment type="function">
    <text evidence="15 17">Poorly processive, error-prone DNA polymerase involved in untargeted mutagenesis. Copies undamaged DNA at stalled replication forks, which arise in vivo from mismatched or misaligned primer ends. These misaligned primers can be extended by PolIV. Exhibits no 3'-5' exonuclease (proofreading) activity. May be involved in translesional synthesis, in conjunction with the beta clamp from PolIII.</text>
</comment>
<evidence type="ECO:0000256" key="15">
    <source>
        <dbReference type="ARBA" id="ARBA00025589"/>
    </source>
</evidence>
<dbReference type="GO" id="GO:0000287">
    <property type="term" value="F:magnesium ion binding"/>
    <property type="evidence" value="ECO:0007669"/>
    <property type="project" value="UniProtKB-UniRule"/>
</dbReference>
<protein>
    <recommendedName>
        <fullName evidence="17">DNA polymerase IV</fullName>
        <shortName evidence="17">Pol IV</shortName>
        <ecNumber evidence="17">2.7.7.7</ecNumber>
    </recommendedName>
</protein>
<dbReference type="GO" id="GO:0003887">
    <property type="term" value="F:DNA-directed DNA polymerase activity"/>
    <property type="evidence" value="ECO:0007669"/>
    <property type="project" value="UniProtKB-UniRule"/>
</dbReference>
<dbReference type="GO" id="GO:0003684">
    <property type="term" value="F:damaged DNA binding"/>
    <property type="evidence" value="ECO:0007669"/>
    <property type="project" value="InterPro"/>
</dbReference>
<comment type="caution">
    <text evidence="19">The sequence shown here is derived from an EMBL/GenBank/DDBJ whole genome shotgun (WGS) entry which is preliminary data.</text>
</comment>
<evidence type="ECO:0000256" key="5">
    <source>
        <dbReference type="ARBA" id="ARBA00022490"/>
    </source>
</evidence>
<dbReference type="Proteomes" id="UP001139035">
    <property type="component" value="Unassembled WGS sequence"/>
</dbReference>
<feature type="active site" evidence="17">
    <location>
        <position position="141"/>
    </location>
</feature>
<evidence type="ECO:0000256" key="11">
    <source>
        <dbReference type="ARBA" id="ARBA00022842"/>
    </source>
</evidence>
<keyword evidence="5 17" id="KW-0963">Cytoplasm</keyword>
<evidence type="ECO:0000259" key="18">
    <source>
        <dbReference type="PROSITE" id="PS50173"/>
    </source>
</evidence>
<evidence type="ECO:0000256" key="1">
    <source>
        <dbReference type="ARBA" id="ARBA00004496"/>
    </source>
</evidence>
<evidence type="ECO:0000256" key="7">
    <source>
        <dbReference type="ARBA" id="ARBA00022695"/>
    </source>
</evidence>
<evidence type="ECO:0000256" key="17">
    <source>
        <dbReference type="HAMAP-Rule" id="MF_01113"/>
    </source>
</evidence>
<name>A0A9X1T6R0_9HYPH</name>
<dbReference type="PANTHER" id="PTHR11076">
    <property type="entry name" value="DNA REPAIR POLYMERASE UMUC / TRANSFERASE FAMILY MEMBER"/>
    <property type="match status" value="1"/>
</dbReference>
<evidence type="ECO:0000256" key="6">
    <source>
        <dbReference type="ARBA" id="ARBA00022679"/>
    </source>
</evidence>
<keyword evidence="12 17" id="KW-0239">DNA-directed DNA polymerase</keyword>
<evidence type="ECO:0000256" key="14">
    <source>
        <dbReference type="ARBA" id="ARBA00023204"/>
    </source>
</evidence>
<dbReference type="Gene3D" id="3.30.1490.100">
    <property type="entry name" value="DNA polymerase, Y-family, little finger domain"/>
    <property type="match status" value="1"/>
</dbReference>
<evidence type="ECO:0000256" key="8">
    <source>
        <dbReference type="ARBA" id="ARBA00022705"/>
    </source>
</evidence>
<dbReference type="InterPro" id="IPR043128">
    <property type="entry name" value="Rev_trsase/Diguanyl_cyclase"/>
</dbReference>
<evidence type="ECO:0000313" key="19">
    <source>
        <dbReference type="EMBL" id="MCE7030114.1"/>
    </source>
</evidence>
<dbReference type="FunFam" id="3.30.1490.100:FF:000004">
    <property type="entry name" value="DNA polymerase IV"/>
    <property type="match status" value="1"/>
</dbReference>
<dbReference type="Pfam" id="PF21999">
    <property type="entry name" value="IMS_HHH_1"/>
    <property type="match status" value="1"/>
</dbReference>
<evidence type="ECO:0000256" key="16">
    <source>
        <dbReference type="ARBA" id="ARBA00049244"/>
    </source>
</evidence>
<feature type="binding site" evidence="17">
    <location>
        <position position="140"/>
    </location>
    <ligand>
        <name>Mg(2+)</name>
        <dbReference type="ChEBI" id="CHEBI:18420"/>
    </ligand>
</feature>